<dbReference type="InterPro" id="IPR000511">
    <property type="entry name" value="Holocyt_c/c1_synthase"/>
</dbReference>
<dbReference type="WBParaSite" id="PTRK_0001559100.1">
    <property type="protein sequence ID" value="PTRK_0001559100.1"/>
    <property type="gene ID" value="PTRK_0001559100"/>
</dbReference>
<dbReference type="Pfam" id="PF01265">
    <property type="entry name" value="Cyto_heme_lyase"/>
    <property type="match status" value="1"/>
</dbReference>
<protein>
    <recommendedName>
        <fullName evidence="11">Holocytochrome c-type synthase</fullName>
        <ecNumber evidence="11">4.4.1.17</ecNumber>
    </recommendedName>
</protein>
<reference evidence="14" key="1">
    <citation type="submission" date="2017-02" db="UniProtKB">
        <authorList>
            <consortium name="WormBaseParasite"/>
        </authorList>
    </citation>
    <scope>IDENTIFICATION</scope>
</reference>
<evidence type="ECO:0000256" key="9">
    <source>
        <dbReference type="ARBA" id="ARBA00023239"/>
    </source>
</evidence>
<evidence type="ECO:0000256" key="2">
    <source>
        <dbReference type="ARBA" id="ARBA00007255"/>
    </source>
</evidence>
<keyword evidence="5 11" id="KW-0999">Mitochondrion inner membrane</keyword>
<dbReference type="EC" id="4.4.1.17" evidence="11"/>
<comment type="function">
    <text evidence="11">Lyase that catalyzes the covalent linking of the heme group to the cytochrome C apoprotein to produce the mature functional cytochrome.</text>
</comment>
<evidence type="ECO:0000256" key="7">
    <source>
        <dbReference type="ARBA" id="ARBA00023128"/>
    </source>
</evidence>
<keyword evidence="3 11" id="KW-0349">Heme</keyword>
<comment type="catalytic activity">
    <reaction evidence="10">
        <text>holo-[cytochrome c] = apo-[cytochrome c] + heme b</text>
        <dbReference type="Rhea" id="RHEA:22648"/>
        <dbReference type="Rhea" id="RHEA-COMP:10725"/>
        <dbReference type="Rhea" id="RHEA-COMP:10726"/>
        <dbReference type="ChEBI" id="CHEBI:29950"/>
        <dbReference type="ChEBI" id="CHEBI:60344"/>
        <dbReference type="ChEBI" id="CHEBI:83739"/>
        <dbReference type="EC" id="4.4.1.17"/>
    </reaction>
    <physiologicalReaction direction="right-to-left" evidence="10">
        <dbReference type="Rhea" id="RHEA:22650"/>
    </physiologicalReaction>
</comment>
<keyword evidence="6 11" id="KW-0408">Iron</keyword>
<accession>A0A0N5A1U4</accession>
<evidence type="ECO:0000313" key="13">
    <source>
        <dbReference type="Proteomes" id="UP000038045"/>
    </source>
</evidence>
<dbReference type="PANTHER" id="PTHR12743:SF0">
    <property type="entry name" value="HOLOCYTOCHROME C-TYPE SYNTHASE"/>
    <property type="match status" value="1"/>
</dbReference>
<evidence type="ECO:0000256" key="10">
    <source>
        <dbReference type="ARBA" id="ARBA00023944"/>
    </source>
</evidence>
<comment type="similarity">
    <text evidence="2 11">Belongs to the cytochrome c-type heme lyase family.</text>
</comment>
<dbReference type="GO" id="GO:0005743">
    <property type="term" value="C:mitochondrial inner membrane"/>
    <property type="evidence" value="ECO:0007669"/>
    <property type="project" value="UniProtKB-SubCell"/>
</dbReference>
<evidence type="ECO:0000256" key="6">
    <source>
        <dbReference type="ARBA" id="ARBA00023004"/>
    </source>
</evidence>
<evidence type="ECO:0000256" key="8">
    <source>
        <dbReference type="ARBA" id="ARBA00023136"/>
    </source>
</evidence>
<keyword evidence="4 11" id="KW-0479">Metal-binding</keyword>
<evidence type="ECO:0000256" key="5">
    <source>
        <dbReference type="ARBA" id="ARBA00022792"/>
    </source>
</evidence>
<dbReference type="PROSITE" id="PS00822">
    <property type="entry name" value="CYTO_HEME_LYASE_2"/>
    <property type="match status" value="1"/>
</dbReference>
<sequence>MMGGCPQQNNNKKTECGGCPMDNNDNNPLNNMPPPNQQPSPGQPFPLPTKREISSIPKATGEGNWEYPSPQMFWNAMIKRGWRWSDEELTEKDMENIIKIHNNNNERAWFEILKWESLLHPECKEPKLKSFKGDSEKFSPRARFNMLIGKPAPFDRHDWIVDRCGIKDVRYIIDYYDNGSGKLKSRTLTHLDVRPAIQDSQSIWDRMVVAYHGFKHNYLGITPKFVNNTNSVNQNQ</sequence>
<feature type="compositionally biased region" description="Polar residues" evidence="12">
    <location>
        <begin position="1"/>
        <end position="11"/>
    </location>
</feature>
<keyword evidence="13" id="KW-1185">Reference proteome</keyword>
<organism evidence="13 14">
    <name type="scientific">Parastrongyloides trichosuri</name>
    <name type="common">Possum-specific nematode worm</name>
    <dbReference type="NCBI Taxonomy" id="131310"/>
    <lineage>
        <taxon>Eukaryota</taxon>
        <taxon>Metazoa</taxon>
        <taxon>Ecdysozoa</taxon>
        <taxon>Nematoda</taxon>
        <taxon>Chromadorea</taxon>
        <taxon>Rhabditida</taxon>
        <taxon>Tylenchina</taxon>
        <taxon>Panagrolaimomorpha</taxon>
        <taxon>Strongyloidoidea</taxon>
        <taxon>Strongyloididae</taxon>
        <taxon>Parastrongyloides</taxon>
    </lineage>
</organism>
<feature type="compositionally biased region" description="Low complexity" evidence="12">
    <location>
        <begin position="20"/>
        <end position="30"/>
    </location>
</feature>
<feature type="region of interest" description="Disordered" evidence="12">
    <location>
        <begin position="1"/>
        <end position="51"/>
    </location>
</feature>
<dbReference type="STRING" id="131310.A0A0N5A1U4"/>
<keyword evidence="7 11" id="KW-0496">Mitochondrion</keyword>
<evidence type="ECO:0000256" key="4">
    <source>
        <dbReference type="ARBA" id="ARBA00022723"/>
    </source>
</evidence>
<dbReference type="AlphaFoldDB" id="A0A0N5A1U4"/>
<keyword evidence="9 11" id="KW-0456">Lyase</keyword>
<dbReference type="GO" id="GO:0046872">
    <property type="term" value="F:metal ion binding"/>
    <property type="evidence" value="ECO:0007669"/>
    <property type="project" value="UniProtKB-KW"/>
</dbReference>
<evidence type="ECO:0000256" key="3">
    <source>
        <dbReference type="ARBA" id="ARBA00022617"/>
    </source>
</evidence>
<feature type="compositionally biased region" description="Pro residues" evidence="12">
    <location>
        <begin position="31"/>
        <end position="47"/>
    </location>
</feature>
<dbReference type="Proteomes" id="UP000038045">
    <property type="component" value="Unplaced"/>
</dbReference>
<dbReference type="GO" id="GO:0004408">
    <property type="term" value="F:holocytochrome-c synthase activity"/>
    <property type="evidence" value="ECO:0007669"/>
    <property type="project" value="UniProtKB-EC"/>
</dbReference>
<evidence type="ECO:0000313" key="14">
    <source>
        <dbReference type="WBParaSite" id="PTRK_0001559100.1"/>
    </source>
</evidence>
<evidence type="ECO:0000256" key="12">
    <source>
        <dbReference type="SAM" id="MobiDB-lite"/>
    </source>
</evidence>
<comment type="subcellular location">
    <subcellularLocation>
        <location evidence="1 11">Mitochondrion inner membrane</location>
    </subcellularLocation>
</comment>
<evidence type="ECO:0000256" key="11">
    <source>
        <dbReference type="RuleBase" id="RU363130"/>
    </source>
</evidence>
<name>A0A0N5A1U4_PARTI</name>
<proteinExistence type="inferred from homology"/>
<dbReference type="PANTHER" id="PTHR12743">
    <property type="entry name" value="CYTOCHROME C1 HEME LYASE"/>
    <property type="match status" value="1"/>
</dbReference>
<keyword evidence="8 11" id="KW-0472">Membrane</keyword>
<evidence type="ECO:0000256" key="1">
    <source>
        <dbReference type="ARBA" id="ARBA00004273"/>
    </source>
</evidence>